<feature type="coiled-coil region" evidence="1">
    <location>
        <begin position="3"/>
        <end position="37"/>
    </location>
</feature>
<proteinExistence type="predicted"/>
<reference evidence="2 3" key="1">
    <citation type="submission" date="2018-08" db="EMBL/GenBank/DDBJ databases">
        <title>Draft genome sequence of Rhodobacter sphaeroides FY.</title>
        <authorList>
            <person name="Rayyan A."/>
            <person name="Meyer T.E."/>
            <person name="Kyndt J.A."/>
        </authorList>
    </citation>
    <scope>NUCLEOTIDE SEQUENCE [LARGE SCALE GENOMIC DNA]</scope>
    <source>
        <strain evidence="2 3">FY</strain>
    </source>
</reference>
<evidence type="ECO:0000313" key="3">
    <source>
        <dbReference type="Proteomes" id="UP000266305"/>
    </source>
</evidence>
<dbReference type="EMBL" id="QWGP01000005">
    <property type="protein sequence ID" value="RHZ96506.1"/>
    <property type="molecule type" value="Genomic_DNA"/>
</dbReference>
<organism evidence="2 3">
    <name type="scientific">Cereibacter sphaeroides</name>
    <name type="common">Rhodobacter sphaeroides</name>
    <dbReference type="NCBI Taxonomy" id="1063"/>
    <lineage>
        <taxon>Bacteria</taxon>
        <taxon>Pseudomonadati</taxon>
        <taxon>Pseudomonadota</taxon>
        <taxon>Alphaproteobacteria</taxon>
        <taxon>Rhodobacterales</taxon>
        <taxon>Paracoccaceae</taxon>
        <taxon>Cereibacter</taxon>
    </lineage>
</organism>
<gene>
    <name evidence="2" type="ORF">D1114_07295</name>
</gene>
<comment type="caution">
    <text evidence="2">The sequence shown here is derived from an EMBL/GenBank/DDBJ whole genome shotgun (WGS) entry which is preliminary data.</text>
</comment>
<dbReference type="Proteomes" id="UP000266305">
    <property type="component" value="Unassembled WGS sequence"/>
</dbReference>
<sequence>MAAERMAETREEWAERAIAAEKERDELREDLARAQVIARIRAKHVRAVRIMRLRAETAEAKLTAIRGLLARYANHRCRIVNELKEVMGDE</sequence>
<evidence type="ECO:0000313" key="2">
    <source>
        <dbReference type="EMBL" id="RHZ96506.1"/>
    </source>
</evidence>
<name>A0AAX1UNQ2_CERSP</name>
<evidence type="ECO:0000256" key="1">
    <source>
        <dbReference type="SAM" id="Coils"/>
    </source>
</evidence>
<dbReference type="AlphaFoldDB" id="A0AAX1UNQ2"/>
<keyword evidence="1" id="KW-0175">Coiled coil</keyword>
<accession>A0AAX1UNQ2</accession>
<protein>
    <submittedName>
        <fullName evidence="2">Uncharacterized protein</fullName>
    </submittedName>
</protein>